<proteinExistence type="predicted"/>
<dbReference type="EMBL" id="CZQE01000026">
    <property type="protein sequence ID" value="CUS43260.1"/>
    <property type="molecule type" value="Genomic_DNA"/>
</dbReference>
<gene>
    <name evidence="3" type="ORF">MGWOODY_Smn66</name>
</gene>
<dbReference type="GO" id="GO:0035438">
    <property type="term" value="F:cyclic-di-GMP binding"/>
    <property type="evidence" value="ECO:0007669"/>
    <property type="project" value="InterPro"/>
</dbReference>
<sequence length="112" mass="12240">MFAAEFEPAMSNGRRRSPRAPVSLDARIGRGGLDRALCKVTDVSLHGARIHTYSSLRKGSMIWLTLPRLGQVAATIMWADDFEAGCQFQHPLDDGAFATLVDQGMQPQPRAA</sequence>
<protein>
    <recommendedName>
        <fullName evidence="2">PilZ domain-containing protein</fullName>
    </recommendedName>
</protein>
<reference evidence="3" key="1">
    <citation type="submission" date="2015-10" db="EMBL/GenBank/DDBJ databases">
        <authorList>
            <person name="Gilbert D.G."/>
        </authorList>
    </citation>
    <scope>NUCLEOTIDE SEQUENCE</scope>
</reference>
<evidence type="ECO:0000313" key="3">
    <source>
        <dbReference type="EMBL" id="CUS43260.1"/>
    </source>
</evidence>
<organism evidence="3">
    <name type="scientific">hydrothermal vent metagenome</name>
    <dbReference type="NCBI Taxonomy" id="652676"/>
    <lineage>
        <taxon>unclassified sequences</taxon>
        <taxon>metagenomes</taxon>
        <taxon>ecological metagenomes</taxon>
    </lineage>
</organism>
<dbReference type="SUPFAM" id="SSF141371">
    <property type="entry name" value="PilZ domain-like"/>
    <property type="match status" value="1"/>
</dbReference>
<evidence type="ECO:0000259" key="2">
    <source>
        <dbReference type="Pfam" id="PF07238"/>
    </source>
</evidence>
<dbReference type="InterPro" id="IPR009875">
    <property type="entry name" value="PilZ_domain"/>
</dbReference>
<evidence type="ECO:0000256" key="1">
    <source>
        <dbReference type="SAM" id="MobiDB-lite"/>
    </source>
</evidence>
<feature type="domain" description="PilZ" evidence="2">
    <location>
        <begin position="14"/>
        <end position="101"/>
    </location>
</feature>
<accession>A0A160TF12</accession>
<feature type="region of interest" description="Disordered" evidence="1">
    <location>
        <begin position="1"/>
        <end position="22"/>
    </location>
</feature>
<dbReference type="Pfam" id="PF07238">
    <property type="entry name" value="PilZ"/>
    <property type="match status" value="1"/>
</dbReference>
<name>A0A160TF12_9ZZZZ</name>
<dbReference type="Gene3D" id="2.40.10.220">
    <property type="entry name" value="predicted glycosyltransferase like domains"/>
    <property type="match status" value="1"/>
</dbReference>
<dbReference type="AlphaFoldDB" id="A0A160TF12"/>